<organism evidence="2 3">
    <name type="scientific">Dreissena polymorpha</name>
    <name type="common">Zebra mussel</name>
    <name type="synonym">Mytilus polymorpha</name>
    <dbReference type="NCBI Taxonomy" id="45954"/>
    <lineage>
        <taxon>Eukaryota</taxon>
        <taxon>Metazoa</taxon>
        <taxon>Spiralia</taxon>
        <taxon>Lophotrochozoa</taxon>
        <taxon>Mollusca</taxon>
        <taxon>Bivalvia</taxon>
        <taxon>Autobranchia</taxon>
        <taxon>Heteroconchia</taxon>
        <taxon>Euheterodonta</taxon>
        <taxon>Imparidentia</taxon>
        <taxon>Neoheterodontei</taxon>
        <taxon>Myida</taxon>
        <taxon>Dreissenoidea</taxon>
        <taxon>Dreissenidae</taxon>
        <taxon>Dreissena</taxon>
    </lineage>
</organism>
<feature type="compositionally biased region" description="Basic and acidic residues" evidence="1">
    <location>
        <begin position="1"/>
        <end position="16"/>
    </location>
</feature>
<evidence type="ECO:0000313" key="3">
    <source>
        <dbReference type="Proteomes" id="UP000828390"/>
    </source>
</evidence>
<dbReference type="AlphaFoldDB" id="A0A9D4FUW6"/>
<feature type="region of interest" description="Disordered" evidence="1">
    <location>
        <begin position="57"/>
        <end position="122"/>
    </location>
</feature>
<keyword evidence="3" id="KW-1185">Reference proteome</keyword>
<reference evidence="2" key="1">
    <citation type="journal article" date="2019" name="bioRxiv">
        <title>The Genome of the Zebra Mussel, Dreissena polymorpha: A Resource for Invasive Species Research.</title>
        <authorList>
            <person name="McCartney M.A."/>
            <person name="Auch B."/>
            <person name="Kono T."/>
            <person name="Mallez S."/>
            <person name="Zhang Y."/>
            <person name="Obille A."/>
            <person name="Becker A."/>
            <person name="Abrahante J.E."/>
            <person name="Garbe J."/>
            <person name="Badalamenti J.P."/>
            <person name="Herman A."/>
            <person name="Mangelson H."/>
            <person name="Liachko I."/>
            <person name="Sullivan S."/>
            <person name="Sone E.D."/>
            <person name="Koren S."/>
            <person name="Silverstein K.A.T."/>
            <person name="Beckman K.B."/>
            <person name="Gohl D.M."/>
        </authorList>
    </citation>
    <scope>NUCLEOTIDE SEQUENCE</scope>
    <source>
        <strain evidence="2">Duluth1</strain>
        <tissue evidence="2">Whole animal</tissue>
    </source>
</reference>
<name>A0A9D4FUW6_DREPO</name>
<evidence type="ECO:0000313" key="2">
    <source>
        <dbReference type="EMBL" id="KAH3802382.1"/>
    </source>
</evidence>
<dbReference type="EMBL" id="JAIWYP010000007">
    <property type="protein sequence ID" value="KAH3802382.1"/>
    <property type="molecule type" value="Genomic_DNA"/>
</dbReference>
<comment type="caution">
    <text evidence="2">The sequence shown here is derived from an EMBL/GenBank/DDBJ whole genome shotgun (WGS) entry which is preliminary data.</text>
</comment>
<protein>
    <submittedName>
        <fullName evidence="2">Uncharacterized protein</fullName>
    </submittedName>
</protein>
<feature type="compositionally biased region" description="Polar residues" evidence="1">
    <location>
        <begin position="99"/>
        <end position="113"/>
    </location>
</feature>
<proteinExistence type="predicted"/>
<accession>A0A9D4FUW6</accession>
<evidence type="ECO:0000256" key="1">
    <source>
        <dbReference type="SAM" id="MobiDB-lite"/>
    </source>
</evidence>
<gene>
    <name evidence="2" type="ORF">DPMN_156058</name>
</gene>
<sequence length="122" mass="12718">MGKADPRTAKGGERKATGAAPSDEPHPKNNRLATLIAEAIFQDQEVLQEIQALLSASAKATKKSDGTSTTAPVSETGILNEETETDDVALIRSLPNFGDSPSTSTASDNSLGLFSTVHPPLD</sequence>
<dbReference type="Proteomes" id="UP000828390">
    <property type="component" value="Unassembled WGS sequence"/>
</dbReference>
<reference evidence="2" key="2">
    <citation type="submission" date="2020-11" db="EMBL/GenBank/DDBJ databases">
        <authorList>
            <person name="McCartney M.A."/>
            <person name="Auch B."/>
            <person name="Kono T."/>
            <person name="Mallez S."/>
            <person name="Becker A."/>
            <person name="Gohl D.M."/>
            <person name="Silverstein K.A.T."/>
            <person name="Koren S."/>
            <person name="Bechman K.B."/>
            <person name="Herman A."/>
            <person name="Abrahante J.E."/>
            <person name="Garbe J."/>
        </authorList>
    </citation>
    <scope>NUCLEOTIDE SEQUENCE</scope>
    <source>
        <strain evidence="2">Duluth1</strain>
        <tissue evidence="2">Whole animal</tissue>
    </source>
</reference>
<feature type="region of interest" description="Disordered" evidence="1">
    <location>
        <begin position="1"/>
        <end position="30"/>
    </location>
</feature>